<dbReference type="SUPFAM" id="SSF53756">
    <property type="entry name" value="UDP-Glycosyltransferase/glycogen phosphorylase"/>
    <property type="match status" value="1"/>
</dbReference>
<dbReference type="PANTHER" id="PTHR45947">
    <property type="entry name" value="SULFOQUINOVOSYL TRANSFERASE SQD2"/>
    <property type="match status" value="1"/>
</dbReference>
<dbReference type="Pfam" id="PF13439">
    <property type="entry name" value="Glyco_transf_4"/>
    <property type="match status" value="1"/>
</dbReference>
<reference evidence="2 3" key="1">
    <citation type="submission" date="2020-07" db="EMBL/GenBank/DDBJ databases">
        <title>Definition of the novel symbiovar canariense within Mesorhizobium novociceri, a new species of genus Mesorhizobium nodulating Cicer canariense in the Caldera de Taburiente National Park (La Palma, Canary Islands).</title>
        <authorList>
            <person name="Leon-Barrios M."/>
            <person name="Perez-Yepez J."/>
            <person name="Flores-Felix J.D."/>
            <person name="Ramirez-Baena M.H."/>
            <person name="Pulido-Suarez L."/>
            <person name="Igual J.M."/>
            <person name="Velazquez E."/>
            <person name="Peix A."/>
        </authorList>
    </citation>
    <scope>NUCLEOTIDE SEQUENCE [LARGE SCALE GENOMIC DNA]</scope>
    <source>
        <strain evidence="2 3">CCANP35</strain>
    </source>
</reference>
<dbReference type="AlphaFoldDB" id="A0A838BD28"/>
<keyword evidence="3" id="KW-1185">Reference proteome</keyword>
<dbReference type="InterPro" id="IPR028098">
    <property type="entry name" value="Glyco_trans_4-like_N"/>
</dbReference>
<dbReference type="Proteomes" id="UP000558284">
    <property type="component" value="Unassembled WGS sequence"/>
</dbReference>
<comment type="caution">
    <text evidence="2">The sequence shown here is derived from an EMBL/GenBank/DDBJ whole genome shotgun (WGS) entry which is preliminary data.</text>
</comment>
<dbReference type="InterPro" id="IPR050194">
    <property type="entry name" value="Glycosyltransferase_grp1"/>
</dbReference>
<dbReference type="Pfam" id="PF13692">
    <property type="entry name" value="Glyco_trans_1_4"/>
    <property type="match status" value="1"/>
</dbReference>
<dbReference type="GO" id="GO:0016758">
    <property type="term" value="F:hexosyltransferase activity"/>
    <property type="evidence" value="ECO:0007669"/>
    <property type="project" value="TreeGrafter"/>
</dbReference>
<feature type="domain" description="Glycosyltransferase subfamily 4-like N-terminal" evidence="1">
    <location>
        <begin position="20"/>
        <end position="186"/>
    </location>
</feature>
<dbReference type="PANTHER" id="PTHR45947:SF3">
    <property type="entry name" value="SULFOQUINOVOSYL TRANSFERASE SQD2"/>
    <property type="match status" value="1"/>
</dbReference>
<evidence type="ECO:0000313" key="3">
    <source>
        <dbReference type="Proteomes" id="UP000558284"/>
    </source>
</evidence>
<sequence>MTGKPLRILTVSHFFEAHGGGIERVAGHLCRRFVDNGIEASWAASDADLQPEGKVHAVPIACLQLMEKRNGLPMPIPRMRGIAELARAVRGSDSVVMHDALYATSILAMVAAKIYRKRTVLVQHIASVPFSSRILRFATALANRLVTRPMLRAADARVFISDTVRHELLGTPARNTYRLLFNGVDHSIFHPSRDSTGDGGSPARGRRVLFVGRYVEKKGLSVIRALATLRPDLEFSLAGAGSIRPSAWGLGNVRDLGIRTPVELADLYRTADFLLLPSVGEGYPLVIQEAMACGLPVICGAPVHLADPDAAVWLRGVNIDLRDALGSARRCADAIDGLALTAAERDAMAAHALAHYDWEKMARSVIALACNSQAVAPTENRQGNVADG</sequence>
<dbReference type="Gene3D" id="3.40.50.2000">
    <property type="entry name" value="Glycogen Phosphorylase B"/>
    <property type="match status" value="2"/>
</dbReference>
<gene>
    <name evidence="2" type="ORF">H0241_27590</name>
</gene>
<name>A0A838BD28_9HYPH</name>
<dbReference type="EMBL" id="JACDTY010000018">
    <property type="protein sequence ID" value="MBA1143977.1"/>
    <property type="molecule type" value="Genomic_DNA"/>
</dbReference>
<dbReference type="RefSeq" id="WP_181060937.1">
    <property type="nucleotide sequence ID" value="NZ_JACDTY010000018.1"/>
</dbReference>
<evidence type="ECO:0000313" key="2">
    <source>
        <dbReference type="EMBL" id="MBA1143977.1"/>
    </source>
</evidence>
<dbReference type="CDD" id="cd03801">
    <property type="entry name" value="GT4_PimA-like"/>
    <property type="match status" value="1"/>
</dbReference>
<accession>A0A838BD28</accession>
<keyword evidence="2" id="KW-0808">Transferase</keyword>
<proteinExistence type="predicted"/>
<evidence type="ECO:0000259" key="1">
    <source>
        <dbReference type="Pfam" id="PF13439"/>
    </source>
</evidence>
<protein>
    <submittedName>
        <fullName evidence="2">Glycosyltransferase family 4 protein</fullName>
    </submittedName>
</protein>
<organism evidence="2 3">
    <name type="scientific">Mesorhizobium neociceri</name>
    <dbReference type="NCBI Taxonomy" id="1307853"/>
    <lineage>
        <taxon>Bacteria</taxon>
        <taxon>Pseudomonadati</taxon>
        <taxon>Pseudomonadota</taxon>
        <taxon>Alphaproteobacteria</taxon>
        <taxon>Hyphomicrobiales</taxon>
        <taxon>Phyllobacteriaceae</taxon>
        <taxon>Mesorhizobium</taxon>
    </lineage>
</organism>